<dbReference type="Proteomes" id="UP000558192">
    <property type="component" value="Unassembled WGS sequence"/>
</dbReference>
<evidence type="ECO:0000313" key="2">
    <source>
        <dbReference type="EMBL" id="NJC06512.1"/>
    </source>
</evidence>
<dbReference type="InterPro" id="IPR010090">
    <property type="entry name" value="Phage_tape_meas"/>
</dbReference>
<reference evidence="2 3" key="1">
    <citation type="submission" date="2020-03" db="EMBL/GenBank/DDBJ databases">
        <title>Genomic Encyclopedia of Type Strains, Phase IV (KMG-IV): sequencing the most valuable type-strain genomes for metagenomic binning, comparative biology and taxonomic classification.</title>
        <authorList>
            <person name="Goeker M."/>
        </authorList>
    </citation>
    <scope>NUCLEOTIDE SEQUENCE [LARGE SCALE GENOMIC DNA]</scope>
    <source>
        <strain evidence="2 3">DSM 16846</strain>
    </source>
</reference>
<feature type="domain" description="Phage tail tape measure protein" evidence="1">
    <location>
        <begin position="39"/>
        <end position="188"/>
    </location>
</feature>
<protein>
    <recommendedName>
        <fullName evidence="1">Phage tail tape measure protein domain-containing protein</fullName>
    </recommendedName>
</protein>
<dbReference type="EMBL" id="JAATJC010000001">
    <property type="protein sequence ID" value="NJC06512.1"/>
    <property type="molecule type" value="Genomic_DNA"/>
</dbReference>
<accession>A0A7X5Y8I6</accession>
<dbReference type="Pfam" id="PF10145">
    <property type="entry name" value="PhageMin_Tail"/>
    <property type="match status" value="1"/>
</dbReference>
<evidence type="ECO:0000259" key="1">
    <source>
        <dbReference type="Pfam" id="PF10145"/>
    </source>
</evidence>
<gene>
    <name evidence="2" type="ORF">GGQ97_002305</name>
</gene>
<keyword evidence="3" id="KW-1185">Reference proteome</keyword>
<name>A0A7X5Y8I6_9SPHN</name>
<dbReference type="RefSeq" id="WP_168069773.1">
    <property type="nucleotide sequence ID" value="NZ_JAATJC010000001.1"/>
</dbReference>
<proteinExistence type="predicted"/>
<evidence type="ECO:0000313" key="3">
    <source>
        <dbReference type="Proteomes" id="UP000558192"/>
    </source>
</evidence>
<sequence>MAGRDVVAELSVNLTLETASFASGASVAEARAKTMEGRLQRLGTVAKGAGNQVAGMATGFLTGLGTAAVAGLGAAAVASLDYASSLGETAQQLGVTTKELQSYRYAATQAGIEQGTMDQSLAKLTKNLGEAASGTGPAAAAFERLGISTRNADGSFKTAGQAIPEIAEKLKGIANPAERAAILTDLFGKSGQKLLPLLSDGAKGVNELAGAAEKLGIIISDEQIAKADEAADKLAAYKQVLGAKIAIGTVTGLDALTAAGDFLDRWAAGSNAAVKSFVDSTRIGFENVGKVVGFLKNVFTGLPAAVGGALANMLGQVSAQLGAKFTSIIEGAKAKVEQLRQTFFNLWDRVTRRSYVPDMVDDISREMDRLGPDMVDKAAKATAAAGGKFKTLRDEVNALMGELFPEIERALEQGVKLDTIIKGLKGGILNDDQAADATRRLWGAQDIMPTGVGAPTPEELDISEDVERLKEQFEVLGDGAGKLSEKWEGAAQAIVGLVQGLFGGSKTGRLFGALLQGGLGIAKAFGGFRANGGPVVPGKHYVVGENGPEYFSPGRRGMITPANDGGGFGRIQIVPSPYFNAVVDSRASNVAAPLAGRAAMTGAAGGMAGVARQKQRAIP</sequence>
<dbReference type="AlphaFoldDB" id="A0A7X5Y8I6"/>
<comment type="caution">
    <text evidence="2">The sequence shown here is derived from an EMBL/GenBank/DDBJ whole genome shotgun (WGS) entry which is preliminary data.</text>
</comment>
<organism evidence="2 3">
    <name type="scientific">Sphingomonas kaistensis</name>
    <dbReference type="NCBI Taxonomy" id="298708"/>
    <lineage>
        <taxon>Bacteria</taxon>
        <taxon>Pseudomonadati</taxon>
        <taxon>Pseudomonadota</taxon>
        <taxon>Alphaproteobacteria</taxon>
        <taxon>Sphingomonadales</taxon>
        <taxon>Sphingomonadaceae</taxon>
        <taxon>Sphingomonas</taxon>
    </lineage>
</organism>